<reference evidence="1" key="1">
    <citation type="submission" date="2020-10" db="EMBL/GenBank/DDBJ databases">
        <authorList>
            <person name="Gilroy R."/>
        </authorList>
    </citation>
    <scope>NUCLEOTIDE SEQUENCE</scope>
    <source>
        <strain evidence="1">CHK186-9395</strain>
    </source>
</reference>
<dbReference type="Proteomes" id="UP000886861">
    <property type="component" value="Unassembled WGS sequence"/>
</dbReference>
<dbReference type="AlphaFoldDB" id="A0A9D1NF54"/>
<organism evidence="1 2">
    <name type="scientific">Candidatus Caccopulliclostridium gallistercoris</name>
    <dbReference type="NCBI Taxonomy" id="2840719"/>
    <lineage>
        <taxon>Bacteria</taxon>
        <taxon>Bacillati</taxon>
        <taxon>Bacillota</taxon>
        <taxon>Clostridia</taxon>
        <taxon>Candidatus Caccopulliclostridium</taxon>
    </lineage>
</organism>
<comment type="caution">
    <text evidence="1">The sequence shown here is derived from an EMBL/GenBank/DDBJ whole genome shotgun (WGS) entry which is preliminary data.</text>
</comment>
<sequence length="82" mass="9508">MNNIKIEELISAEVNRLSEKYKKDYLDLKDIMQITGLGRDKVREIMNSKQFPSSKFGKKKTVSVVAFVSWQFKDNMNGDIYG</sequence>
<reference evidence="1" key="2">
    <citation type="journal article" date="2021" name="PeerJ">
        <title>Extensive microbial diversity within the chicken gut microbiome revealed by metagenomics and culture.</title>
        <authorList>
            <person name="Gilroy R."/>
            <person name="Ravi A."/>
            <person name="Getino M."/>
            <person name="Pursley I."/>
            <person name="Horton D.L."/>
            <person name="Alikhan N.F."/>
            <person name="Baker D."/>
            <person name="Gharbi K."/>
            <person name="Hall N."/>
            <person name="Watson M."/>
            <person name="Adriaenssens E.M."/>
            <person name="Foster-Nyarko E."/>
            <person name="Jarju S."/>
            <person name="Secka A."/>
            <person name="Antonio M."/>
            <person name="Oren A."/>
            <person name="Chaudhuri R.R."/>
            <person name="La Ragione R."/>
            <person name="Hildebrand F."/>
            <person name="Pallen M.J."/>
        </authorList>
    </citation>
    <scope>NUCLEOTIDE SEQUENCE</scope>
    <source>
        <strain evidence="1">CHK186-9395</strain>
    </source>
</reference>
<dbReference type="EMBL" id="DVOJ01000015">
    <property type="protein sequence ID" value="HIV01731.1"/>
    <property type="molecule type" value="Genomic_DNA"/>
</dbReference>
<protein>
    <submittedName>
        <fullName evidence="1">Uncharacterized protein</fullName>
    </submittedName>
</protein>
<name>A0A9D1NF54_9FIRM</name>
<evidence type="ECO:0000313" key="1">
    <source>
        <dbReference type="EMBL" id="HIV01731.1"/>
    </source>
</evidence>
<evidence type="ECO:0000313" key="2">
    <source>
        <dbReference type="Proteomes" id="UP000886861"/>
    </source>
</evidence>
<accession>A0A9D1NF54</accession>
<proteinExistence type="predicted"/>
<gene>
    <name evidence="1" type="ORF">IAA62_04185</name>
</gene>